<evidence type="ECO:0000259" key="2">
    <source>
        <dbReference type="Pfam" id="PF23639"/>
    </source>
</evidence>
<evidence type="ECO:0000313" key="3">
    <source>
        <dbReference type="EMBL" id="MDO6458033.1"/>
    </source>
</evidence>
<sequence length="288" mass="31469">MKTARDITKALGGKWYNHYGTAPCPVCQKNADKTHNALTISDGNDKLLMHCKKSNCDFKDLVIACGLDLKCPPRRTALPRYGRANRTPDYSKFAKKAWDEGQPVQGTPAETYLRKARGLTGPYPDSLRFHLSLWHGPLQQNFPALIARIDGCDGFSINRTFLRPDGYGKAEIDKALQKVRLGRGRGGHVSIATGPGPLIVAEGIETAMSYLQLRELQNASAWAPLGTGAMKSLELPATPQTLVIAADGDREGRIAAEALRSKALRLGWIVKIDAAPPGKDWNDVLLDQ</sequence>
<dbReference type="Pfam" id="PF23639">
    <property type="entry name" value="DUF7146"/>
    <property type="match status" value="1"/>
</dbReference>
<name>A0AAW7XYV1_9RHOB</name>
<accession>A0AAW7XYV1</accession>
<organism evidence="3 4">
    <name type="scientific">Celeribacter halophilus</name>
    <dbReference type="NCBI Taxonomy" id="576117"/>
    <lineage>
        <taxon>Bacteria</taxon>
        <taxon>Pseudomonadati</taxon>
        <taxon>Pseudomonadota</taxon>
        <taxon>Alphaproteobacteria</taxon>
        <taxon>Rhodobacterales</taxon>
        <taxon>Roseobacteraceae</taxon>
        <taxon>Celeribacter</taxon>
    </lineage>
</organism>
<dbReference type="Pfam" id="PF13362">
    <property type="entry name" value="Toprim_3"/>
    <property type="match status" value="1"/>
</dbReference>
<dbReference type="RefSeq" id="WP_303494842.1">
    <property type="nucleotide sequence ID" value="NZ_JAUOPJ010000010.1"/>
</dbReference>
<comment type="caution">
    <text evidence="3">The sequence shown here is derived from an EMBL/GenBank/DDBJ whole genome shotgun (WGS) entry which is preliminary data.</text>
</comment>
<feature type="domain" description="DUF7146" evidence="2">
    <location>
        <begin position="92"/>
        <end position="190"/>
    </location>
</feature>
<dbReference type="CDD" id="cd01029">
    <property type="entry name" value="TOPRIM_primases"/>
    <property type="match status" value="1"/>
</dbReference>
<reference evidence="3" key="1">
    <citation type="submission" date="2023-07" db="EMBL/GenBank/DDBJ databases">
        <title>Genome content predicts the carbon catabolic preferences of heterotrophic bacteria.</title>
        <authorList>
            <person name="Gralka M."/>
        </authorList>
    </citation>
    <scope>NUCLEOTIDE SEQUENCE</scope>
    <source>
        <strain evidence="3">I2M02</strain>
    </source>
</reference>
<evidence type="ECO:0000313" key="4">
    <source>
        <dbReference type="Proteomes" id="UP001169823"/>
    </source>
</evidence>
<dbReference type="InterPro" id="IPR006171">
    <property type="entry name" value="TOPRIM_dom"/>
</dbReference>
<proteinExistence type="predicted"/>
<protein>
    <submittedName>
        <fullName evidence="3">Toprim domain-containing protein</fullName>
    </submittedName>
</protein>
<gene>
    <name evidence="3" type="ORF">Q4494_13165</name>
</gene>
<feature type="domain" description="Toprim" evidence="1">
    <location>
        <begin position="198"/>
        <end position="286"/>
    </location>
</feature>
<dbReference type="Proteomes" id="UP001169823">
    <property type="component" value="Unassembled WGS sequence"/>
</dbReference>
<dbReference type="Gene3D" id="3.40.1360.10">
    <property type="match status" value="1"/>
</dbReference>
<dbReference type="EMBL" id="JAUOPJ010000010">
    <property type="protein sequence ID" value="MDO6458033.1"/>
    <property type="molecule type" value="Genomic_DNA"/>
</dbReference>
<dbReference type="InterPro" id="IPR034154">
    <property type="entry name" value="TOPRIM_DnaG/twinkle"/>
</dbReference>
<evidence type="ECO:0000259" key="1">
    <source>
        <dbReference type="Pfam" id="PF13362"/>
    </source>
</evidence>
<dbReference type="AlphaFoldDB" id="A0AAW7XYV1"/>
<dbReference type="InterPro" id="IPR055570">
    <property type="entry name" value="DUF7146"/>
</dbReference>